<dbReference type="EMBL" id="CP060122">
    <property type="protein sequence ID" value="QNG47546.1"/>
    <property type="molecule type" value="Genomic_DNA"/>
</dbReference>
<dbReference type="PANTHER" id="PTHR33055:SF13">
    <property type="entry name" value="TRANSPOSASE"/>
    <property type="match status" value="1"/>
</dbReference>
<dbReference type="AlphaFoldDB" id="A0A9X7YE01"/>
<dbReference type="GO" id="GO:0004803">
    <property type="term" value="F:transposase activity"/>
    <property type="evidence" value="ECO:0007669"/>
    <property type="project" value="InterPro"/>
</dbReference>
<dbReference type="NCBIfam" id="NF033542">
    <property type="entry name" value="transpos_IS110"/>
    <property type="match status" value="1"/>
</dbReference>
<evidence type="ECO:0000259" key="1">
    <source>
        <dbReference type="Pfam" id="PF01548"/>
    </source>
</evidence>
<dbReference type="Pfam" id="PF02371">
    <property type="entry name" value="Transposase_20"/>
    <property type="match status" value="1"/>
</dbReference>
<dbReference type="InterPro" id="IPR002525">
    <property type="entry name" value="Transp_IS110-like_N"/>
</dbReference>
<gene>
    <name evidence="3" type="ORF">H3V42_08085</name>
</gene>
<dbReference type="GO" id="GO:0003677">
    <property type="term" value="F:DNA binding"/>
    <property type="evidence" value="ECO:0007669"/>
    <property type="project" value="InterPro"/>
</dbReference>
<protein>
    <submittedName>
        <fullName evidence="3">IS110 family transposase</fullName>
    </submittedName>
</protein>
<name>A0A9X7YE01_SPHYA</name>
<dbReference type="GO" id="GO:0006313">
    <property type="term" value="P:DNA transposition"/>
    <property type="evidence" value="ECO:0007669"/>
    <property type="project" value="InterPro"/>
</dbReference>
<evidence type="ECO:0000313" key="4">
    <source>
        <dbReference type="Proteomes" id="UP000515377"/>
    </source>
</evidence>
<dbReference type="InterPro" id="IPR047650">
    <property type="entry name" value="Transpos_IS110"/>
</dbReference>
<evidence type="ECO:0000259" key="2">
    <source>
        <dbReference type="Pfam" id="PF02371"/>
    </source>
</evidence>
<dbReference type="Pfam" id="PF01548">
    <property type="entry name" value="DEDD_Tnp_IS110"/>
    <property type="match status" value="1"/>
</dbReference>
<reference evidence="3 4" key="1">
    <citation type="submission" date="2020-07" db="EMBL/GenBank/DDBJ databases">
        <title>Whole genome sequence of Sphingobium yanoikuyae A3.</title>
        <authorList>
            <person name="Han S.-S."/>
        </authorList>
    </citation>
    <scope>NUCLEOTIDE SEQUENCE [LARGE SCALE GENOMIC DNA]</scope>
    <source>
        <strain evidence="3 4">A3</strain>
    </source>
</reference>
<feature type="domain" description="Transposase IS116/IS110/IS902 C-terminal" evidence="2">
    <location>
        <begin position="223"/>
        <end position="296"/>
    </location>
</feature>
<accession>A0A9X7YE01</accession>
<sequence length="369" mass="41017">MDNFDAFVGLDVHKDSISVAVANAGRQGEIRLVGTIANTPDAIARMIRKLVQKHGRIEVTYEAGPCGYGIYRQLAGMDIPCRIVAPSHTPKRPGDRVKNDTRDAMMLARLLRSGELTFVWVPDTTHEAMRDLVRARQVASQDVRAGRALIQMFLLKHGFRPTGKAWSLRYRTWLAALRFEHPAQKLALQSYINRLEQAEARKAEVEEQITELVPSWTLAPVVHALQVFKGIGLVIAVTLAAEIGDFTRFGSPRKLMAYLGLVPGEYSSGSKVRPGSITKAGNSIARVMLVEAAWAYRWPPKVGAMLLRKREEYDQALKDIAWKAQVRLNKRFRRLEGRGKRSNVAATAVARELVGFIWATAVGATPKVA</sequence>
<evidence type="ECO:0000313" key="3">
    <source>
        <dbReference type="EMBL" id="QNG47546.1"/>
    </source>
</evidence>
<proteinExistence type="predicted"/>
<feature type="domain" description="Transposase IS110-like N-terminal" evidence="1">
    <location>
        <begin position="8"/>
        <end position="146"/>
    </location>
</feature>
<dbReference type="PANTHER" id="PTHR33055">
    <property type="entry name" value="TRANSPOSASE FOR INSERTION SEQUENCE ELEMENT IS1111A"/>
    <property type="match status" value="1"/>
</dbReference>
<dbReference type="Proteomes" id="UP000515377">
    <property type="component" value="Chromosome"/>
</dbReference>
<organism evidence="3 4">
    <name type="scientific">Sphingobium yanoikuyae</name>
    <name type="common">Sphingomonas yanoikuyae</name>
    <dbReference type="NCBI Taxonomy" id="13690"/>
    <lineage>
        <taxon>Bacteria</taxon>
        <taxon>Pseudomonadati</taxon>
        <taxon>Pseudomonadota</taxon>
        <taxon>Alphaproteobacteria</taxon>
        <taxon>Sphingomonadales</taxon>
        <taxon>Sphingomonadaceae</taxon>
        <taxon>Sphingobium</taxon>
    </lineage>
</organism>
<dbReference type="InterPro" id="IPR003346">
    <property type="entry name" value="Transposase_20"/>
</dbReference>